<dbReference type="AlphaFoldDB" id="A0A975TT56"/>
<evidence type="ECO:0000259" key="2">
    <source>
        <dbReference type="PROSITE" id="PS50405"/>
    </source>
</evidence>
<dbReference type="PANTHER" id="PTHR44051">
    <property type="entry name" value="GLUTATHIONE S-TRANSFERASE-RELATED"/>
    <property type="match status" value="1"/>
</dbReference>
<dbReference type="InterPro" id="IPR036282">
    <property type="entry name" value="Glutathione-S-Trfase_C_sf"/>
</dbReference>
<dbReference type="Proteomes" id="UP000693972">
    <property type="component" value="Unassembled WGS sequence"/>
</dbReference>
<dbReference type="CDD" id="cd03046">
    <property type="entry name" value="GST_N_GTT1_like"/>
    <property type="match status" value="1"/>
</dbReference>
<feature type="domain" description="GST N-terminal" evidence="1">
    <location>
        <begin position="1"/>
        <end position="77"/>
    </location>
</feature>
<gene>
    <name evidence="3" type="ORF">KUL25_17065</name>
</gene>
<dbReference type="SFLD" id="SFLDS00019">
    <property type="entry name" value="Glutathione_Transferase_(cytos"/>
    <property type="match status" value="1"/>
</dbReference>
<name>A0A975TT56_9RHOB</name>
<dbReference type="EMBL" id="JAIMBW010000001">
    <property type="protein sequence ID" value="MBY4894470.1"/>
    <property type="molecule type" value="Genomic_DNA"/>
</dbReference>
<keyword evidence="4" id="KW-1185">Reference proteome</keyword>
<dbReference type="SUPFAM" id="SSF47616">
    <property type="entry name" value="GST C-terminal domain-like"/>
    <property type="match status" value="1"/>
</dbReference>
<dbReference type="InterPro" id="IPR040079">
    <property type="entry name" value="Glutathione_S-Trfase"/>
</dbReference>
<dbReference type="Pfam" id="PF13417">
    <property type="entry name" value="GST_N_3"/>
    <property type="match status" value="1"/>
</dbReference>
<evidence type="ECO:0000313" key="4">
    <source>
        <dbReference type="Proteomes" id="UP000693972"/>
    </source>
</evidence>
<dbReference type="InterPro" id="IPR036249">
    <property type="entry name" value="Thioredoxin-like_sf"/>
</dbReference>
<dbReference type="EMBL" id="CP078073">
    <property type="protein sequence ID" value="QXL87123.1"/>
    <property type="molecule type" value="Genomic_DNA"/>
</dbReference>
<dbReference type="PANTHER" id="PTHR44051:SF8">
    <property type="entry name" value="GLUTATHIONE S-TRANSFERASE GSTA"/>
    <property type="match status" value="1"/>
</dbReference>
<accession>A0A975TT56</accession>
<protein>
    <submittedName>
        <fullName evidence="3">Glutathione S-transferase</fullName>
    </submittedName>
</protein>
<reference evidence="3 4" key="1">
    <citation type="submission" date="2021-07" db="EMBL/GenBank/DDBJ databases">
        <title>Karlodiniumbacter phycospheric gen. nov., sp. nov., a phycosphere bacterium isolated from karlodinium veneficum.</title>
        <authorList>
            <person name="Peng Y."/>
            <person name="Jiang L."/>
            <person name="Lee J."/>
        </authorList>
    </citation>
    <scope>NUCLEOTIDE SEQUENCE</scope>
    <source>
        <strain evidence="3 4">N5</strain>
    </source>
</reference>
<proteinExistence type="predicted"/>
<dbReference type="SUPFAM" id="SSF52833">
    <property type="entry name" value="Thioredoxin-like"/>
    <property type="match status" value="1"/>
</dbReference>
<dbReference type="InterPro" id="IPR010987">
    <property type="entry name" value="Glutathione-S-Trfase_C-like"/>
</dbReference>
<sequence length="200" mass="21831">MSDYVVIGGARSRAMRVLWMLEELGQPYSVVNAMPGSDEVRAYNPTGKVPALVEDGVVIPDSVAIMTYLADKHGALTAKAGSMARAQQDAFVNALNDEIDAVLWAAARHSFILPEEQRVAGVKDSLRWEFGRNQHAIAERMDPEEPFVMGSEMSLADILLSHCMGWAGSAKFEVTNERLLAHNAMMRARPAFKRALAAGS</sequence>
<dbReference type="Gene3D" id="3.40.30.10">
    <property type="entry name" value="Glutaredoxin"/>
    <property type="match status" value="1"/>
</dbReference>
<dbReference type="RefSeq" id="WP_257894033.1">
    <property type="nucleotide sequence ID" value="NZ_JAIMBW010000001.1"/>
</dbReference>
<evidence type="ECO:0000313" key="3">
    <source>
        <dbReference type="EMBL" id="QXL87123.1"/>
    </source>
</evidence>
<dbReference type="InterPro" id="IPR004045">
    <property type="entry name" value="Glutathione_S-Trfase_N"/>
</dbReference>
<feature type="domain" description="GST C-terminal" evidence="2">
    <location>
        <begin position="81"/>
        <end position="200"/>
    </location>
</feature>
<organism evidence="3">
    <name type="scientific">Gymnodinialimonas phycosphaerae</name>
    <dbReference type="NCBI Taxonomy" id="2841589"/>
    <lineage>
        <taxon>Bacteria</taxon>
        <taxon>Pseudomonadati</taxon>
        <taxon>Pseudomonadota</taxon>
        <taxon>Alphaproteobacteria</taxon>
        <taxon>Rhodobacterales</taxon>
        <taxon>Paracoccaceae</taxon>
        <taxon>Gymnodinialimonas</taxon>
    </lineage>
</organism>
<dbReference type="PROSITE" id="PS50405">
    <property type="entry name" value="GST_CTER"/>
    <property type="match status" value="1"/>
</dbReference>
<dbReference type="SFLD" id="SFLDG00358">
    <property type="entry name" value="Main_(cytGST)"/>
    <property type="match status" value="1"/>
</dbReference>
<dbReference type="Gene3D" id="1.20.1050.10">
    <property type="match status" value="1"/>
</dbReference>
<dbReference type="PROSITE" id="PS50404">
    <property type="entry name" value="GST_NTER"/>
    <property type="match status" value="1"/>
</dbReference>
<evidence type="ECO:0000259" key="1">
    <source>
        <dbReference type="PROSITE" id="PS50404"/>
    </source>
</evidence>